<reference evidence="8 9" key="1">
    <citation type="submission" date="2014-04" db="EMBL/GenBank/DDBJ databases">
        <authorList>
            <consortium name="DOE Joint Genome Institute"/>
            <person name="Kuo A."/>
            <person name="Kohler A."/>
            <person name="Nagy L.G."/>
            <person name="Floudas D."/>
            <person name="Copeland A."/>
            <person name="Barry K.W."/>
            <person name="Cichocki N."/>
            <person name="Veneault-Fourrey C."/>
            <person name="LaButti K."/>
            <person name="Lindquist E.A."/>
            <person name="Lipzen A."/>
            <person name="Lundell T."/>
            <person name="Morin E."/>
            <person name="Murat C."/>
            <person name="Sun H."/>
            <person name="Tunlid A."/>
            <person name="Henrissat B."/>
            <person name="Grigoriev I.V."/>
            <person name="Hibbett D.S."/>
            <person name="Martin F."/>
            <person name="Nordberg H.P."/>
            <person name="Cantor M.N."/>
            <person name="Hua S.X."/>
        </authorList>
    </citation>
    <scope>NUCLEOTIDE SEQUENCE [LARGE SCALE GENOMIC DNA]</scope>
    <source>
        <strain evidence="8 9">LaAM-08-1</strain>
    </source>
</reference>
<evidence type="ECO:0000256" key="1">
    <source>
        <dbReference type="ARBA" id="ARBA00004191"/>
    </source>
</evidence>
<accession>A0A0C9X7Z5</accession>
<evidence type="ECO:0000256" key="2">
    <source>
        <dbReference type="ARBA" id="ARBA00010446"/>
    </source>
</evidence>
<dbReference type="PROSITE" id="PS00956">
    <property type="entry name" value="HYDROPHOBIN"/>
    <property type="match status" value="1"/>
</dbReference>
<keyword evidence="3 7" id="KW-0134">Cell wall</keyword>
<sequence>MFSKLALIVTSACALAAVAAPTSGGGGSCNSSGQSLQCCNSTESASNPSDFVSVILALLHINPATLTGNIGVTCTSLVGGSSCNQQTVCCNNNNFSGLIAIGCTPINIGL</sequence>
<evidence type="ECO:0000256" key="5">
    <source>
        <dbReference type="ARBA" id="ARBA00022729"/>
    </source>
</evidence>
<feature type="chain" id="PRO_5013988469" description="Hydrophobin" evidence="7">
    <location>
        <begin position="20"/>
        <end position="110"/>
    </location>
</feature>
<feature type="signal peptide" evidence="7">
    <location>
        <begin position="1"/>
        <end position="19"/>
    </location>
</feature>
<dbReference type="AlphaFoldDB" id="A0A0C9X7Z5"/>
<evidence type="ECO:0000313" key="8">
    <source>
        <dbReference type="EMBL" id="KIK01201.1"/>
    </source>
</evidence>
<keyword evidence="9" id="KW-1185">Reference proteome</keyword>
<evidence type="ECO:0000256" key="4">
    <source>
        <dbReference type="ARBA" id="ARBA00022525"/>
    </source>
</evidence>
<dbReference type="OrthoDB" id="4225815at2759"/>
<dbReference type="Pfam" id="PF01185">
    <property type="entry name" value="Hydrophobin"/>
    <property type="match status" value="1"/>
</dbReference>
<comment type="similarity">
    <text evidence="2 7">Belongs to the fungal hydrophobin family.</text>
</comment>
<evidence type="ECO:0000256" key="3">
    <source>
        <dbReference type="ARBA" id="ARBA00022512"/>
    </source>
</evidence>
<dbReference type="EMBL" id="KN838611">
    <property type="protein sequence ID" value="KIK01201.1"/>
    <property type="molecule type" value="Genomic_DNA"/>
</dbReference>
<dbReference type="HOGENOM" id="CLU_105134_2_0_1"/>
<dbReference type="GO" id="GO:0009277">
    <property type="term" value="C:fungal-type cell wall"/>
    <property type="evidence" value="ECO:0007669"/>
    <property type="project" value="InterPro"/>
</dbReference>
<dbReference type="Proteomes" id="UP000054477">
    <property type="component" value="Unassembled WGS sequence"/>
</dbReference>
<evidence type="ECO:0000313" key="9">
    <source>
        <dbReference type="Proteomes" id="UP000054477"/>
    </source>
</evidence>
<keyword evidence="5 7" id="KW-0732">Signal</keyword>
<dbReference type="CDD" id="cd23507">
    <property type="entry name" value="hydrophobin_I"/>
    <property type="match status" value="1"/>
</dbReference>
<dbReference type="SMART" id="SM00075">
    <property type="entry name" value="HYDRO"/>
    <property type="match status" value="1"/>
</dbReference>
<protein>
    <recommendedName>
        <fullName evidence="7">Hydrophobin</fullName>
    </recommendedName>
</protein>
<gene>
    <name evidence="8" type="ORF">K443DRAFT_99090</name>
</gene>
<dbReference type="PROSITE" id="PS51257">
    <property type="entry name" value="PROKAR_LIPOPROTEIN"/>
    <property type="match status" value="1"/>
</dbReference>
<dbReference type="InterPro" id="IPR001338">
    <property type="entry name" value="Class_I_Hydrophobin"/>
</dbReference>
<name>A0A0C9X7Z5_9AGAR</name>
<dbReference type="GO" id="GO:0005199">
    <property type="term" value="F:structural constituent of cell wall"/>
    <property type="evidence" value="ECO:0007669"/>
    <property type="project" value="InterPro"/>
</dbReference>
<evidence type="ECO:0000256" key="6">
    <source>
        <dbReference type="ARBA" id="ARBA00023157"/>
    </source>
</evidence>
<reference evidence="9" key="2">
    <citation type="submission" date="2015-01" db="EMBL/GenBank/DDBJ databases">
        <title>Evolutionary Origins and Diversification of the Mycorrhizal Mutualists.</title>
        <authorList>
            <consortium name="DOE Joint Genome Institute"/>
            <consortium name="Mycorrhizal Genomics Consortium"/>
            <person name="Kohler A."/>
            <person name="Kuo A."/>
            <person name="Nagy L.G."/>
            <person name="Floudas D."/>
            <person name="Copeland A."/>
            <person name="Barry K.W."/>
            <person name="Cichocki N."/>
            <person name="Veneault-Fourrey C."/>
            <person name="LaButti K."/>
            <person name="Lindquist E.A."/>
            <person name="Lipzen A."/>
            <person name="Lundell T."/>
            <person name="Morin E."/>
            <person name="Murat C."/>
            <person name="Riley R."/>
            <person name="Ohm R."/>
            <person name="Sun H."/>
            <person name="Tunlid A."/>
            <person name="Henrissat B."/>
            <person name="Grigoriev I.V."/>
            <person name="Hibbett D.S."/>
            <person name="Martin F."/>
        </authorList>
    </citation>
    <scope>NUCLEOTIDE SEQUENCE [LARGE SCALE GENOMIC DNA]</scope>
    <source>
        <strain evidence="9">LaAM-08-1</strain>
    </source>
</reference>
<evidence type="ECO:0000256" key="7">
    <source>
        <dbReference type="RuleBase" id="RU365009"/>
    </source>
</evidence>
<dbReference type="STRING" id="1095629.A0A0C9X7Z5"/>
<proteinExistence type="inferred from homology"/>
<keyword evidence="4 7" id="KW-0964">Secreted</keyword>
<keyword evidence="6 7" id="KW-1015">Disulfide bond</keyword>
<comment type="subcellular location">
    <subcellularLocation>
        <location evidence="1 7">Secreted</location>
        <location evidence="1 7">Cell wall</location>
    </subcellularLocation>
</comment>
<dbReference type="InterPro" id="IPR019778">
    <property type="entry name" value="Class_I_Hydrophobin_CS"/>
</dbReference>
<organism evidence="8 9">
    <name type="scientific">Laccaria amethystina LaAM-08-1</name>
    <dbReference type="NCBI Taxonomy" id="1095629"/>
    <lineage>
        <taxon>Eukaryota</taxon>
        <taxon>Fungi</taxon>
        <taxon>Dikarya</taxon>
        <taxon>Basidiomycota</taxon>
        <taxon>Agaricomycotina</taxon>
        <taxon>Agaricomycetes</taxon>
        <taxon>Agaricomycetidae</taxon>
        <taxon>Agaricales</taxon>
        <taxon>Agaricineae</taxon>
        <taxon>Hydnangiaceae</taxon>
        <taxon>Laccaria</taxon>
    </lineage>
</organism>